<dbReference type="Proteomes" id="UP001208570">
    <property type="component" value="Unassembled WGS sequence"/>
</dbReference>
<dbReference type="EMBL" id="JAODUP010000605">
    <property type="protein sequence ID" value="KAK2146476.1"/>
    <property type="molecule type" value="Genomic_DNA"/>
</dbReference>
<dbReference type="GO" id="GO:0008017">
    <property type="term" value="F:microtubule binding"/>
    <property type="evidence" value="ECO:0007669"/>
    <property type="project" value="TreeGrafter"/>
</dbReference>
<evidence type="ECO:0000313" key="13">
    <source>
        <dbReference type="Proteomes" id="UP001208570"/>
    </source>
</evidence>
<dbReference type="Pfam" id="PF03451">
    <property type="entry name" value="HELP"/>
    <property type="match status" value="1"/>
</dbReference>
<keyword evidence="3" id="KW-0963">Cytoplasm</keyword>
<dbReference type="PROSITE" id="PS50082">
    <property type="entry name" value="WD_REPEATS_2"/>
    <property type="match status" value="4"/>
</dbReference>
<evidence type="ECO:0000256" key="4">
    <source>
        <dbReference type="ARBA" id="ARBA00022574"/>
    </source>
</evidence>
<evidence type="ECO:0000256" key="6">
    <source>
        <dbReference type="ARBA" id="ARBA00022737"/>
    </source>
</evidence>
<accession>A0AAD9J4E2</accession>
<reference evidence="12" key="1">
    <citation type="journal article" date="2023" name="Mol. Biol. Evol.">
        <title>Third-Generation Sequencing Reveals the Adaptive Role of the Epigenome in Three Deep-Sea Polychaetes.</title>
        <authorList>
            <person name="Perez M."/>
            <person name="Aroh O."/>
            <person name="Sun Y."/>
            <person name="Lan Y."/>
            <person name="Juniper S.K."/>
            <person name="Young C.R."/>
            <person name="Angers B."/>
            <person name="Qian P.Y."/>
        </authorList>
    </citation>
    <scope>NUCLEOTIDE SEQUENCE</scope>
    <source>
        <strain evidence="12">P08H-3</strain>
    </source>
</reference>
<protein>
    <recommendedName>
        <fullName evidence="14">Echinoderm microtubule-associated protein-like 2</fullName>
    </recommendedName>
</protein>
<dbReference type="PANTHER" id="PTHR13720:SF50">
    <property type="entry name" value="ECHINODERM MICROTUBULE-ASSOCIATED PROTEIN-LIKE 2"/>
    <property type="match status" value="1"/>
</dbReference>
<feature type="domain" description="EML-like first beta-propeller" evidence="10">
    <location>
        <begin position="283"/>
        <end position="551"/>
    </location>
</feature>
<evidence type="ECO:0000256" key="7">
    <source>
        <dbReference type="ARBA" id="ARBA00023212"/>
    </source>
</evidence>
<evidence type="ECO:0000313" key="12">
    <source>
        <dbReference type="EMBL" id="KAK2146476.1"/>
    </source>
</evidence>
<feature type="compositionally biased region" description="Polar residues" evidence="9">
    <location>
        <begin position="152"/>
        <end position="185"/>
    </location>
</feature>
<dbReference type="FunFam" id="2.130.10.10:FF:000005">
    <property type="entry name" value="Putative echinoderm microtubule-associated protein-like 1"/>
    <property type="match status" value="1"/>
</dbReference>
<feature type="compositionally biased region" description="Low complexity" evidence="9">
    <location>
        <begin position="140"/>
        <end position="151"/>
    </location>
</feature>
<dbReference type="InterPro" id="IPR001680">
    <property type="entry name" value="WD40_rpt"/>
</dbReference>
<dbReference type="CDD" id="cd21931">
    <property type="entry name" value="TD_EMAP-like"/>
    <property type="match status" value="1"/>
</dbReference>
<evidence type="ECO:0000259" key="11">
    <source>
        <dbReference type="Pfam" id="PF23414"/>
    </source>
</evidence>
<evidence type="ECO:0000256" key="3">
    <source>
        <dbReference type="ARBA" id="ARBA00022490"/>
    </source>
</evidence>
<evidence type="ECO:0000256" key="8">
    <source>
        <dbReference type="PROSITE-ProRule" id="PRU00221"/>
    </source>
</evidence>
<gene>
    <name evidence="12" type="ORF">LSH36_605g00039</name>
</gene>
<dbReference type="PROSITE" id="PS50294">
    <property type="entry name" value="WD_REPEATS_REGION"/>
    <property type="match status" value="2"/>
</dbReference>
<feature type="repeat" description="WD" evidence="8">
    <location>
        <begin position="561"/>
        <end position="602"/>
    </location>
</feature>
<feature type="repeat" description="WD" evidence="8">
    <location>
        <begin position="690"/>
        <end position="731"/>
    </location>
</feature>
<dbReference type="Pfam" id="PF23414">
    <property type="entry name" value="Beta-prop_EML_2"/>
    <property type="match status" value="1"/>
</dbReference>
<dbReference type="GO" id="GO:0000226">
    <property type="term" value="P:microtubule cytoskeleton organization"/>
    <property type="evidence" value="ECO:0007669"/>
    <property type="project" value="TreeGrafter"/>
</dbReference>
<dbReference type="InterPro" id="IPR011047">
    <property type="entry name" value="Quinoprotein_ADH-like_sf"/>
</dbReference>
<dbReference type="InterPro" id="IPR015943">
    <property type="entry name" value="WD40/YVTN_repeat-like_dom_sf"/>
</dbReference>
<dbReference type="InterPro" id="IPR005108">
    <property type="entry name" value="HELP"/>
</dbReference>
<keyword evidence="4 8" id="KW-0853">WD repeat</keyword>
<evidence type="ECO:0000256" key="1">
    <source>
        <dbReference type="ARBA" id="ARBA00004245"/>
    </source>
</evidence>
<keyword evidence="7" id="KW-0206">Cytoskeleton</keyword>
<feature type="region of interest" description="Disordered" evidence="9">
    <location>
        <begin position="86"/>
        <end position="189"/>
    </location>
</feature>
<evidence type="ECO:0000259" key="10">
    <source>
        <dbReference type="Pfam" id="PF23409"/>
    </source>
</evidence>
<evidence type="ECO:0000256" key="2">
    <source>
        <dbReference type="ARBA" id="ARBA00006489"/>
    </source>
</evidence>
<dbReference type="InterPro" id="IPR049813">
    <property type="entry name" value="Elp-1-like_TD"/>
</dbReference>
<dbReference type="AlphaFoldDB" id="A0AAD9J4E2"/>
<evidence type="ECO:0008006" key="14">
    <source>
        <dbReference type="Google" id="ProtNLM"/>
    </source>
</evidence>
<feature type="repeat" description="WD" evidence="8">
    <location>
        <begin position="802"/>
        <end position="838"/>
    </location>
</feature>
<dbReference type="PANTHER" id="PTHR13720">
    <property type="entry name" value="WD-40 REPEAT PROTEIN"/>
    <property type="match status" value="1"/>
</dbReference>
<dbReference type="SUPFAM" id="SSF50998">
    <property type="entry name" value="Quinoprotein alcohol dehydrogenase-like"/>
    <property type="match status" value="1"/>
</dbReference>
<name>A0AAD9J4E2_9ANNE</name>
<dbReference type="FunFam" id="2.130.10.10:FF:002220">
    <property type="entry name" value="EMAP-like 3"/>
    <property type="match status" value="1"/>
</dbReference>
<organism evidence="12 13">
    <name type="scientific">Paralvinella palmiformis</name>
    <dbReference type="NCBI Taxonomy" id="53620"/>
    <lineage>
        <taxon>Eukaryota</taxon>
        <taxon>Metazoa</taxon>
        <taxon>Spiralia</taxon>
        <taxon>Lophotrochozoa</taxon>
        <taxon>Annelida</taxon>
        <taxon>Polychaeta</taxon>
        <taxon>Sedentaria</taxon>
        <taxon>Canalipalpata</taxon>
        <taxon>Terebellida</taxon>
        <taxon>Terebelliformia</taxon>
        <taxon>Alvinellidae</taxon>
        <taxon>Paralvinella</taxon>
    </lineage>
</organism>
<feature type="repeat" description="WD" evidence="8">
    <location>
        <begin position="644"/>
        <end position="685"/>
    </location>
</feature>
<evidence type="ECO:0000256" key="5">
    <source>
        <dbReference type="ARBA" id="ARBA00022701"/>
    </source>
</evidence>
<dbReference type="GO" id="GO:0005874">
    <property type="term" value="C:microtubule"/>
    <property type="evidence" value="ECO:0007669"/>
    <property type="project" value="UniProtKB-KW"/>
</dbReference>
<dbReference type="InterPro" id="IPR050630">
    <property type="entry name" value="WD_repeat_EMAP"/>
</dbReference>
<dbReference type="GO" id="GO:0072686">
    <property type="term" value="C:mitotic spindle"/>
    <property type="evidence" value="ECO:0007669"/>
    <property type="project" value="TreeGrafter"/>
</dbReference>
<dbReference type="Gene3D" id="2.130.10.10">
    <property type="entry name" value="YVTN repeat-like/Quinoprotein amine dehydrogenase"/>
    <property type="match status" value="2"/>
</dbReference>
<feature type="domain" description="EML-like second beta-propeller" evidence="11">
    <location>
        <begin position="568"/>
        <end position="836"/>
    </location>
</feature>
<dbReference type="InterPro" id="IPR055442">
    <property type="entry name" value="Beta-prop_EML-like_2nd"/>
</dbReference>
<keyword evidence="5" id="KW-0493">Microtubule</keyword>
<dbReference type="Pfam" id="PF23409">
    <property type="entry name" value="Beta-prop_EML"/>
    <property type="match status" value="1"/>
</dbReference>
<dbReference type="SMART" id="SM00320">
    <property type="entry name" value="WD40"/>
    <property type="match status" value="10"/>
</dbReference>
<keyword evidence="13" id="KW-1185">Reference proteome</keyword>
<proteinExistence type="inferred from homology"/>
<feature type="region of interest" description="Disordered" evidence="9">
    <location>
        <begin position="1"/>
        <end position="40"/>
    </location>
</feature>
<comment type="similarity">
    <text evidence="2">Belongs to the WD repeat EMAP family.</text>
</comment>
<sequence>MDGIGEMADDVITNGDHSSSFLENGSDGGHGEGAHDGMLSNENDALQDRVLSLEKKIQSQEDEMVCMKSALSDVIRRLQVLESGRAQNSLLPTKPKFGGSRSSATAHTRDKVNTRRMAPTDTASHARLTSPIPNRVVPRAGSSPTPASTSSKRWPSSPAMNTDNNGNLSPTRRSGSLSSLMNSGRLSPAPHISHIRYREPVYNNDDRSLRFYLRGRALNFYPPSGLEDYQVNKPLPPPDEKLKLDYGYRGRDARSNLYLLPTGEMVYFVAAVVVLYNVEEQMQRHYLGHTDDVKCIAIHPDRLRIATGQVAGHDKREGRPHVRIWNSVNLQTLKIIGIGDFDRAVACVGFSKLDGGQYLVAVDEGNEHMVSLWDWEKGQKITETKSSTEPVLASEFHPCEKNIIVTCGKGQISFWTIEGSTLTRKLGIYDRYDKPRFVTCLAFADNGDVLTGDSNGNFYIWGRDEVEEGTNKISYGVPAAHDGGLFSICIMKDGSILTGGRDRKIIQWTSGYKKTGLEHEIPDQYGPVRMLSQGRGNLVLVGTTKNIILQGSLDLKFSAIVQGHTDELWGLVTHPNQHQFVTCGYDKTLYLWDTLTHSAIWSKELPDGAHCACFSPDGSIVLVGTVYGRWLAIEMTSRDIITTHTDGSETLSCIAFSPDGNTLAVGSRDNIIYLYTVSEGYRKYTRCGKCTGHSSYVTHLDWSVDSLYLQSNSGDYELLFWNAATCRQITLPSTMRDVEWASQTCTLTFSTCGIWPEGADGTDVNACSCSHKHHVLASADDFGKVCLFTYPCSQPKSQGHSYGGHSSHVTNASFLYDDSRLVTTGGKDTAVFQWELLG</sequence>
<dbReference type="InterPro" id="IPR055439">
    <property type="entry name" value="Beta-prop_EML_1st"/>
</dbReference>
<comment type="subcellular location">
    <subcellularLocation>
        <location evidence="1">Cytoplasm</location>
        <location evidence="1">Cytoskeleton</location>
    </subcellularLocation>
</comment>
<evidence type="ECO:0000256" key="9">
    <source>
        <dbReference type="SAM" id="MobiDB-lite"/>
    </source>
</evidence>
<keyword evidence="6" id="KW-0677">Repeat</keyword>
<comment type="caution">
    <text evidence="12">The sequence shown here is derived from an EMBL/GenBank/DDBJ whole genome shotgun (WGS) entry which is preliminary data.</text>
</comment>
<dbReference type="SUPFAM" id="SSF50960">
    <property type="entry name" value="TolB, C-terminal domain"/>
    <property type="match status" value="1"/>
</dbReference>